<dbReference type="EMBL" id="ML769578">
    <property type="protein sequence ID" value="KAE9393203.1"/>
    <property type="molecule type" value="Genomic_DNA"/>
</dbReference>
<protein>
    <recommendedName>
        <fullName evidence="3">GroES-like protein</fullName>
    </recommendedName>
</protein>
<sequence length="351" mass="39235">MTTTIPINIRAVQVQPNKTVKVISIPFGQDELVKNLPDDQIIIRVRAVALNPTDWKHGLSDWGTPGIGDRVAGFIYGGSFQINNGAFAEYVRLLAALTFKMPNNMTYEEGASFPVAQFTAVQVLYMRLNISKPFSELASNFGEKEIILICGSTAVRHHAIQLALLSHLRVFATALPAAHSDLKALRVERCFDYKADNIVKQIHLASGDQGIIYGIDTITDNGTTELCVDAMSFTRNSHLMVLLPISKECQKRRQDRVKVEFSTAYTLGVHVFTFAHAFKFSAMLEDKARILEYVAGTMPRILKNWKAGEGNNTFRPQRLRRLEGGLEGIEKGLKIMRDGNYGREKLVYTID</sequence>
<dbReference type="Gene3D" id="3.40.50.720">
    <property type="entry name" value="NAD(P)-binding Rossmann-like Domain"/>
    <property type="match status" value="1"/>
</dbReference>
<dbReference type="OrthoDB" id="10257049at2759"/>
<evidence type="ECO:0000313" key="1">
    <source>
        <dbReference type="EMBL" id="KAE9393203.1"/>
    </source>
</evidence>
<dbReference type="PANTHER" id="PTHR45348">
    <property type="entry name" value="HYPOTHETICAL OXIDOREDUCTASE (EUROFUNG)"/>
    <property type="match status" value="1"/>
</dbReference>
<dbReference type="InterPro" id="IPR036291">
    <property type="entry name" value="NAD(P)-bd_dom_sf"/>
</dbReference>
<gene>
    <name evidence="1" type="ORF">BT96DRAFT_999652</name>
</gene>
<dbReference type="GO" id="GO:0016651">
    <property type="term" value="F:oxidoreductase activity, acting on NAD(P)H"/>
    <property type="evidence" value="ECO:0007669"/>
    <property type="project" value="InterPro"/>
</dbReference>
<dbReference type="Gene3D" id="3.90.180.10">
    <property type="entry name" value="Medium-chain alcohol dehydrogenases, catalytic domain"/>
    <property type="match status" value="1"/>
</dbReference>
<reference evidence="1" key="1">
    <citation type="journal article" date="2019" name="Environ. Microbiol.">
        <title>Fungal ecological strategies reflected in gene transcription - a case study of two litter decomposers.</title>
        <authorList>
            <person name="Barbi F."/>
            <person name="Kohler A."/>
            <person name="Barry K."/>
            <person name="Baskaran P."/>
            <person name="Daum C."/>
            <person name="Fauchery L."/>
            <person name="Ihrmark K."/>
            <person name="Kuo A."/>
            <person name="LaButti K."/>
            <person name="Lipzen A."/>
            <person name="Morin E."/>
            <person name="Grigoriev I.V."/>
            <person name="Henrissat B."/>
            <person name="Lindahl B."/>
            <person name="Martin F."/>
        </authorList>
    </citation>
    <scope>NUCLEOTIDE SEQUENCE</scope>
    <source>
        <strain evidence="1">JB14</strain>
    </source>
</reference>
<dbReference type="AlphaFoldDB" id="A0A6A4H671"/>
<proteinExistence type="predicted"/>
<dbReference type="InterPro" id="IPR047122">
    <property type="entry name" value="Trans-enoyl_RdTase-like"/>
</dbReference>
<dbReference type="CDD" id="cd08249">
    <property type="entry name" value="enoyl_reductase_like"/>
    <property type="match status" value="1"/>
</dbReference>
<dbReference type="Proteomes" id="UP000799118">
    <property type="component" value="Unassembled WGS sequence"/>
</dbReference>
<keyword evidence="2" id="KW-1185">Reference proteome</keyword>
<accession>A0A6A4H671</accession>
<dbReference type="PANTHER" id="PTHR45348:SF2">
    <property type="entry name" value="ZINC-TYPE ALCOHOL DEHYDROGENASE-LIKE PROTEIN C2E1P3.01"/>
    <property type="match status" value="1"/>
</dbReference>
<dbReference type="SUPFAM" id="SSF50129">
    <property type="entry name" value="GroES-like"/>
    <property type="match status" value="1"/>
</dbReference>
<evidence type="ECO:0000313" key="2">
    <source>
        <dbReference type="Proteomes" id="UP000799118"/>
    </source>
</evidence>
<evidence type="ECO:0008006" key="3">
    <source>
        <dbReference type="Google" id="ProtNLM"/>
    </source>
</evidence>
<organism evidence="1 2">
    <name type="scientific">Gymnopus androsaceus JB14</name>
    <dbReference type="NCBI Taxonomy" id="1447944"/>
    <lineage>
        <taxon>Eukaryota</taxon>
        <taxon>Fungi</taxon>
        <taxon>Dikarya</taxon>
        <taxon>Basidiomycota</taxon>
        <taxon>Agaricomycotina</taxon>
        <taxon>Agaricomycetes</taxon>
        <taxon>Agaricomycetidae</taxon>
        <taxon>Agaricales</taxon>
        <taxon>Marasmiineae</taxon>
        <taxon>Omphalotaceae</taxon>
        <taxon>Gymnopus</taxon>
    </lineage>
</organism>
<dbReference type="SUPFAM" id="SSF51735">
    <property type="entry name" value="NAD(P)-binding Rossmann-fold domains"/>
    <property type="match status" value="1"/>
</dbReference>
<dbReference type="InterPro" id="IPR011032">
    <property type="entry name" value="GroES-like_sf"/>
</dbReference>
<name>A0A6A4H671_9AGAR</name>